<reference evidence="2" key="1">
    <citation type="journal article" date="2020" name="Stud. Mycol.">
        <title>101 Dothideomycetes genomes: a test case for predicting lifestyles and emergence of pathogens.</title>
        <authorList>
            <person name="Haridas S."/>
            <person name="Albert R."/>
            <person name="Binder M."/>
            <person name="Bloem J."/>
            <person name="Labutti K."/>
            <person name="Salamov A."/>
            <person name="Andreopoulos B."/>
            <person name="Baker S."/>
            <person name="Barry K."/>
            <person name="Bills G."/>
            <person name="Bluhm B."/>
            <person name="Cannon C."/>
            <person name="Castanera R."/>
            <person name="Culley D."/>
            <person name="Daum C."/>
            <person name="Ezra D."/>
            <person name="Gonzalez J."/>
            <person name="Henrissat B."/>
            <person name="Kuo A."/>
            <person name="Liang C."/>
            <person name="Lipzen A."/>
            <person name="Lutzoni F."/>
            <person name="Magnuson J."/>
            <person name="Mondo S."/>
            <person name="Nolan M."/>
            <person name="Ohm R."/>
            <person name="Pangilinan J."/>
            <person name="Park H.-J."/>
            <person name="Ramirez L."/>
            <person name="Alfaro M."/>
            <person name="Sun H."/>
            <person name="Tritt A."/>
            <person name="Yoshinaga Y."/>
            <person name="Zwiers L.-H."/>
            <person name="Turgeon B."/>
            <person name="Goodwin S."/>
            <person name="Spatafora J."/>
            <person name="Crous P."/>
            <person name="Grigoriev I."/>
        </authorList>
    </citation>
    <scope>NUCLEOTIDE SEQUENCE</scope>
    <source>
        <strain evidence="2">CBS 113389</strain>
    </source>
</reference>
<proteinExistence type="predicted"/>
<dbReference type="GeneID" id="54477466"/>
<feature type="compositionally biased region" description="Low complexity" evidence="1">
    <location>
        <begin position="30"/>
        <end position="39"/>
    </location>
</feature>
<feature type="compositionally biased region" description="Low complexity" evidence="1">
    <location>
        <begin position="140"/>
        <end position="149"/>
    </location>
</feature>
<dbReference type="OrthoDB" id="4507572at2759"/>
<dbReference type="Proteomes" id="UP000799767">
    <property type="component" value="Unassembled WGS sequence"/>
</dbReference>
<protein>
    <submittedName>
        <fullName evidence="2">Uncharacterized protein</fullName>
    </submittedName>
</protein>
<feature type="region of interest" description="Disordered" evidence="1">
    <location>
        <begin position="27"/>
        <end position="362"/>
    </location>
</feature>
<sequence length="460" mass="50021">MGTPSTPSSAGRDHSRLPLFKHVKSMLHKPPLLTTPGTPKWDEYTGELSETGKAPKVKPSTYISTYEGAFTSSRRRSPQRPSKAKRNDSPVSVLDDGDLTPVDGTNGASNLHSARSPVSPVSAPSLDLDDEDVFEDKVDPSLLPDPLSPNVQRKARALPQTPSISTRVKRKPTSRDFSAENYPPVSEPHNPSQSDDVTADIDAPATPSASAPPSHFSWTTYAAPTRPGHASINTQATRQAELPPGATKSRFSWSTVATNATRGARADSPLSSPPPIPADYVQSILSRSRPVQRTDKEDWSPPTQAPRARSDGNPPSAPSTILSSPLPSTTIKPLNISKTSTPKSKNSPSAAKALPLPPQLSADNNLTRLETLLAQERDAVLQRRNVERAIGDLEKVERASPLDVPFSTVRDAKKRLAEYRTRLDEVRLEERNIGIAIARARKREEEVDGDETLWVRRVTN</sequence>
<organism evidence="2 3">
    <name type="scientific">Neohortaea acidophila</name>
    <dbReference type="NCBI Taxonomy" id="245834"/>
    <lineage>
        <taxon>Eukaryota</taxon>
        <taxon>Fungi</taxon>
        <taxon>Dikarya</taxon>
        <taxon>Ascomycota</taxon>
        <taxon>Pezizomycotina</taxon>
        <taxon>Dothideomycetes</taxon>
        <taxon>Dothideomycetidae</taxon>
        <taxon>Mycosphaerellales</taxon>
        <taxon>Teratosphaeriaceae</taxon>
        <taxon>Neohortaea</taxon>
    </lineage>
</organism>
<feature type="compositionally biased region" description="Basic residues" evidence="1">
    <location>
        <begin position="73"/>
        <end position="84"/>
    </location>
</feature>
<dbReference type="EMBL" id="MU001631">
    <property type="protein sequence ID" value="KAF2487953.1"/>
    <property type="molecule type" value="Genomic_DNA"/>
</dbReference>
<name>A0A6A6Q8I6_9PEZI</name>
<accession>A0A6A6Q8I6</accession>
<evidence type="ECO:0000313" key="2">
    <source>
        <dbReference type="EMBL" id="KAF2487953.1"/>
    </source>
</evidence>
<evidence type="ECO:0000313" key="3">
    <source>
        <dbReference type="Proteomes" id="UP000799767"/>
    </source>
</evidence>
<evidence type="ECO:0000256" key="1">
    <source>
        <dbReference type="SAM" id="MobiDB-lite"/>
    </source>
</evidence>
<dbReference type="RefSeq" id="XP_033594522.1">
    <property type="nucleotide sequence ID" value="XM_033736464.1"/>
</dbReference>
<keyword evidence="3" id="KW-1185">Reference proteome</keyword>
<dbReference type="AlphaFoldDB" id="A0A6A6Q8I6"/>
<gene>
    <name evidence="2" type="ORF">BDY17DRAFT_320463</name>
</gene>
<feature type="compositionally biased region" description="Low complexity" evidence="1">
    <location>
        <begin position="113"/>
        <end position="125"/>
    </location>
</feature>
<feature type="compositionally biased region" description="Polar residues" evidence="1">
    <location>
        <begin position="249"/>
        <end position="261"/>
    </location>
</feature>
<feature type="compositionally biased region" description="Low complexity" evidence="1">
    <location>
        <begin position="203"/>
        <end position="214"/>
    </location>
</feature>
<feature type="compositionally biased region" description="Low complexity" evidence="1">
    <location>
        <begin position="318"/>
        <end position="362"/>
    </location>
</feature>